<dbReference type="InterPro" id="IPR035919">
    <property type="entry name" value="EAL_sf"/>
</dbReference>
<evidence type="ECO:0000259" key="1">
    <source>
        <dbReference type="PROSITE" id="PS50883"/>
    </source>
</evidence>
<dbReference type="SUPFAM" id="SSF55073">
    <property type="entry name" value="Nucleotide cyclase"/>
    <property type="match status" value="1"/>
</dbReference>
<dbReference type="InterPro" id="IPR000160">
    <property type="entry name" value="GGDEF_dom"/>
</dbReference>
<sequence length="708" mass="77557">MAGLLAAFVWIAARKADELSIVRQQKLIATVLEQNFRSIAHDQEAATVWDDSVDELRRRPINPRWLDDNLGIWFHTYYGHDAILIVDPRDRLIYAMREGQRDDIAGTARIARTVAQPLLTELRMRMRQGTPVQRASAVLTPGAIDLGIVNGHPAIISAKPIVSDTGERPQVPGSEYVHVSIRYLDGSFIADLARRYQLGDGHFTAEPPRDGRLSRVALRTRGGTLLGYFAWDPYRPGSAMLGQVAPALVASLLVVFGIVAWLLGRISNSTLQLSAAKSHAQHLADHDPLTSLANRAQFDRRLAAALDQMRQSGRPLALLYIDLDHFKNVNDHLGHPTGDQLIRALSGILSGLAPDDVVARLGGDEFAIIHFADDAAKSAERLAQAIHRALAKPIDLGDGEVLVGASIGIAVAPRDAGDPVELVRKADIALYEAKRGGRRRHAFYTAAMGERIRERNEIEAELREAMRTGDGLDIVYQPCFEARSGALIGAEALIRWQNARRGAMLPNQFIPIAEECGLIETLNEWVLEQACLAAARWPAGTISVNLSAVQLRNATLAERVFSILKRTRLAPSRLELEITETSFLDSSEKCRRNLGWLRDVGVRIALDDFGTGYSSFKHLAGFEVDRVKIDQSFVSTIEPGRPGSPVIQAIVDLARVSGLETTAEGVESEQQRLYLTSIGCDVLQGFLLAEPVSAAQVEARFIEAQAGA</sequence>
<dbReference type="GO" id="GO:0003824">
    <property type="term" value="F:catalytic activity"/>
    <property type="evidence" value="ECO:0007669"/>
    <property type="project" value="UniProtKB-ARBA"/>
</dbReference>
<dbReference type="SUPFAM" id="SSF141868">
    <property type="entry name" value="EAL domain-like"/>
    <property type="match status" value="1"/>
</dbReference>
<dbReference type="PROSITE" id="PS50883">
    <property type="entry name" value="EAL"/>
    <property type="match status" value="1"/>
</dbReference>
<dbReference type="InterPro" id="IPR052155">
    <property type="entry name" value="Biofilm_reg_signaling"/>
</dbReference>
<protein>
    <submittedName>
        <fullName evidence="3">Bifunctional diguanylate cyclase/phosphodiesterase</fullName>
    </submittedName>
</protein>
<dbReference type="SMART" id="SM00052">
    <property type="entry name" value="EAL"/>
    <property type="match status" value="1"/>
</dbReference>
<feature type="domain" description="EAL" evidence="1">
    <location>
        <begin position="455"/>
        <end position="705"/>
    </location>
</feature>
<dbReference type="KEGG" id="rdi:CMV14_20365"/>
<reference evidence="3 4" key="1">
    <citation type="submission" date="2017-09" db="EMBL/GenBank/DDBJ databases">
        <title>The Catabolism of 3,6-Dichlorosalicylic acid is Initiated by the Cytochrome P450 Monooxygenase DsmABC in Rhizorhabdus dicambivorans Ndbn-20.</title>
        <authorList>
            <person name="Na L."/>
        </authorList>
    </citation>
    <scope>NUCLEOTIDE SEQUENCE [LARGE SCALE GENOMIC DNA]</scope>
    <source>
        <strain evidence="3 4">Ndbn-20m</strain>
    </source>
</reference>
<dbReference type="Proteomes" id="UP000218934">
    <property type="component" value="Unassembled WGS sequence"/>
</dbReference>
<comment type="caution">
    <text evidence="3">The sequence shown here is derived from an EMBL/GenBank/DDBJ whole genome shotgun (WGS) entry which is preliminary data.</text>
</comment>
<dbReference type="SMART" id="SM00267">
    <property type="entry name" value="GGDEF"/>
    <property type="match status" value="1"/>
</dbReference>
<accession>A0A2A4FUH6</accession>
<feature type="domain" description="GGDEF" evidence="2">
    <location>
        <begin position="314"/>
        <end position="446"/>
    </location>
</feature>
<dbReference type="CDD" id="cd01949">
    <property type="entry name" value="GGDEF"/>
    <property type="match status" value="1"/>
</dbReference>
<dbReference type="Gene3D" id="3.20.20.450">
    <property type="entry name" value="EAL domain"/>
    <property type="match status" value="1"/>
</dbReference>
<gene>
    <name evidence="3" type="ORF">COO09_16955</name>
</gene>
<dbReference type="Pfam" id="PF00563">
    <property type="entry name" value="EAL"/>
    <property type="match status" value="1"/>
</dbReference>
<dbReference type="PROSITE" id="PS50887">
    <property type="entry name" value="GGDEF"/>
    <property type="match status" value="1"/>
</dbReference>
<dbReference type="InterPro" id="IPR029787">
    <property type="entry name" value="Nucleotide_cyclase"/>
</dbReference>
<dbReference type="InterPro" id="IPR007892">
    <property type="entry name" value="CHASE4"/>
</dbReference>
<dbReference type="FunFam" id="3.30.70.270:FF:000001">
    <property type="entry name" value="Diguanylate cyclase domain protein"/>
    <property type="match status" value="1"/>
</dbReference>
<dbReference type="OrthoDB" id="9814202at2"/>
<dbReference type="AlphaFoldDB" id="A0A2A4FUH6"/>
<keyword evidence="4" id="KW-1185">Reference proteome</keyword>
<dbReference type="InterPro" id="IPR001633">
    <property type="entry name" value="EAL_dom"/>
</dbReference>
<proteinExistence type="predicted"/>
<dbReference type="PANTHER" id="PTHR44757:SF2">
    <property type="entry name" value="BIOFILM ARCHITECTURE MAINTENANCE PROTEIN MBAA"/>
    <property type="match status" value="1"/>
</dbReference>
<dbReference type="PANTHER" id="PTHR44757">
    <property type="entry name" value="DIGUANYLATE CYCLASE DGCP"/>
    <property type="match status" value="1"/>
</dbReference>
<dbReference type="NCBIfam" id="TIGR00254">
    <property type="entry name" value="GGDEF"/>
    <property type="match status" value="1"/>
</dbReference>
<evidence type="ECO:0000313" key="4">
    <source>
        <dbReference type="Proteomes" id="UP000218934"/>
    </source>
</evidence>
<dbReference type="InterPro" id="IPR043128">
    <property type="entry name" value="Rev_trsase/Diguanyl_cyclase"/>
</dbReference>
<dbReference type="Pfam" id="PF05228">
    <property type="entry name" value="CHASE4"/>
    <property type="match status" value="1"/>
</dbReference>
<evidence type="ECO:0000313" key="3">
    <source>
        <dbReference type="EMBL" id="PCE41098.1"/>
    </source>
</evidence>
<dbReference type="Gene3D" id="3.30.70.270">
    <property type="match status" value="1"/>
</dbReference>
<organism evidence="3 4">
    <name type="scientific">Rhizorhabdus dicambivorans</name>
    <dbReference type="NCBI Taxonomy" id="1850238"/>
    <lineage>
        <taxon>Bacteria</taxon>
        <taxon>Pseudomonadati</taxon>
        <taxon>Pseudomonadota</taxon>
        <taxon>Alphaproteobacteria</taxon>
        <taxon>Sphingomonadales</taxon>
        <taxon>Sphingomonadaceae</taxon>
        <taxon>Rhizorhabdus</taxon>
    </lineage>
</organism>
<dbReference type="EMBL" id="NWUF01000019">
    <property type="protein sequence ID" value="PCE41098.1"/>
    <property type="molecule type" value="Genomic_DNA"/>
</dbReference>
<dbReference type="Pfam" id="PF00990">
    <property type="entry name" value="GGDEF"/>
    <property type="match status" value="1"/>
</dbReference>
<evidence type="ECO:0000259" key="2">
    <source>
        <dbReference type="PROSITE" id="PS50887"/>
    </source>
</evidence>
<name>A0A2A4FUH6_9SPHN</name>
<dbReference type="CDD" id="cd01948">
    <property type="entry name" value="EAL"/>
    <property type="match status" value="1"/>
</dbReference>